<organism evidence="2 3">
    <name type="scientific">Streptomyces uncialis</name>
    <dbReference type="NCBI Taxonomy" id="1048205"/>
    <lineage>
        <taxon>Bacteria</taxon>
        <taxon>Bacillati</taxon>
        <taxon>Actinomycetota</taxon>
        <taxon>Actinomycetes</taxon>
        <taxon>Kitasatosporales</taxon>
        <taxon>Streptomycetaceae</taxon>
        <taxon>Streptomyces</taxon>
    </lineage>
</organism>
<evidence type="ECO:0000313" key="3">
    <source>
        <dbReference type="Proteomes" id="UP000186455"/>
    </source>
</evidence>
<reference evidence="2 3" key="1">
    <citation type="submission" date="2015-06" db="EMBL/GenBank/DDBJ databases">
        <title>Cloning and characterization of the uncialamcin biosynthetic gene cluster.</title>
        <authorList>
            <person name="Yan X."/>
            <person name="Huang T."/>
            <person name="Ge H."/>
            <person name="Shen B."/>
        </authorList>
    </citation>
    <scope>NUCLEOTIDE SEQUENCE [LARGE SCALE GENOMIC DNA]</scope>
    <source>
        <strain evidence="2 3">DCA2648</strain>
    </source>
</reference>
<keyword evidence="1" id="KW-0812">Transmembrane</keyword>
<dbReference type="EMBL" id="LFBV01000001">
    <property type="protein sequence ID" value="OKH95915.1"/>
    <property type="molecule type" value="Genomic_DNA"/>
</dbReference>
<keyword evidence="3" id="KW-1185">Reference proteome</keyword>
<keyword evidence="1" id="KW-0472">Membrane</keyword>
<dbReference type="AlphaFoldDB" id="A0A1Q4VDN5"/>
<dbReference type="Proteomes" id="UP000186455">
    <property type="component" value="Unassembled WGS sequence"/>
</dbReference>
<feature type="transmembrane region" description="Helical" evidence="1">
    <location>
        <begin position="6"/>
        <end position="34"/>
    </location>
</feature>
<protein>
    <submittedName>
        <fullName evidence="2">Uncharacterized protein</fullName>
    </submittedName>
</protein>
<proteinExistence type="predicted"/>
<sequence>MRAPVLGLVLVLVPVLLMLVLVLLVLGLGGWPAWPRLGQTVLLRQRRNVAARRDGEGSAG</sequence>
<evidence type="ECO:0000256" key="1">
    <source>
        <dbReference type="SAM" id="Phobius"/>
    </source>
</evidence>
<accession>A0A1Q4VDN5</accession>
<name>A0A1Q4VDN5_9ACTN</name>
<comment type="caution">
    <text evidence="2">The sequence shown here is derived from an EMBL/GenBank/DDBJ whole genome shotgun (WGS) entry which is preliminary data.</text>
</comment>
<gene>
    <name evidence="2" type="ORF">AB852_04120</name>
</gene>
<evidence type="ECO:0000313" key="2">
    <source>
        <dbReference type="EMBL" id="OKH95915.1"/>
    </source>
</evidence>
<keyword evidence="1" id="KW-1133">Transmembrane helix</keyword>